<dbReference type="PANTHER" id="PTHR10826:SF14">
    <property type="entry name" value="MITOCHONDRIAL GLYCOPROTEIN FAMILY PROTEIN"/>
    <property type="match status" value="1"/>
</dbReference>
<dbReference type="PANTHER" id="PTHR10826">
    <property type="entry name" value="COMPLEMENT COMPONENT 1"/>
    <property type="match status" value="1"/>
</dbReference>
<dbReference type="KEGG" id="cam:101498743"/>
<dbReference type="RefSeq" id="XP_004498781.1">
    <property type="nucleotide sequence ID" value="XM_004498724.3"/>
</dbReference>
<keyword evidence="1" id="KW-1185">Reference proteome</keyword>
<dbReference type="STRING" id="3827.A0A1S2Y4Q2"/>
<evidence type="ECO:0000313" key="1">
    <source>
        <dbReference type="Proteomes" id="UP000087171"/>
    </source>
</evidence>
<dbReference type="SUPFAM" id="SSF54529">
    <property type="entry name" value="Mitochondrial glycoprotein MAM33-like"/>
    <property type="match status" value="1"/>
</dbReference>
<name>A0A1S2Y4Q2_CICAR</name>
<dbReference type="InterPro" id="IPR003428">
    <property type="entry name" value="MAM33"/>
</dbReference>
<dbReference type="PaxDb" id="3827-XP_004498780.1"/>
<sequence>MSIILRTIQRAHRLKPKFSSPCSVIRGSGFGNRSYVAEAVTKSPFESNVLRILRNEIEYQVDSAPPHQPETQFKSFTVEERPGEQVVTIQGKYGDNEHIKIDATMFDGFEQVPALGDDSSDVNVRLHISLLVDISKGKDGDGLAFVCSAWPDGVDVEKVFILKHGQMPTRPYLGPHFRSLKPKIQEKFCEYLDTRGINNELSVFLHQYITNKDRIELLRWMDRLKSFVEK</sequence>
<reference evidence="1" key="1">
    <citation type="journal article" date="2013" name="Nat. Biotechnol.">
        <title>Draft genome sequence of chickpea (Cicer arietinum) provides a resource for trait improvement.</title>
        <authorList>
            <person name="Varshney R.K."/>
            <person name="Song C."/>
            <person name="Saxena R.K."/>
            <person name="Azam S."/>
            <person name="Yu S."/>
            <person name="Sharpe A.G."/>
            <person name="Cannon S."/>
            <person name="Baek J."/>
            <person name="Rosen B.D."/>
            <person name="Tar'an B."/>
            <person name="Millan T."/>
            <person name="Zhang X."/>
            <person name="Ramsay L.D."/>
            <person name="Iwata A."/>
            <person name="Wang Y."/>
            <person name="Nelson W."/>
            <person name="Farmer A.D."/>
            <person name="Gaur P.M."/>
            <person name="Soderlund C."/>
            <person name="Penmetsa R.V."/>
            <person name="Xu C."/>
            <person name="Bharti A.K."/>
            <person name="He W."/>
            <person name="Winter P."/>
            <person name="Zhao S."/>
            <person name="Hane J.K."/>
            <person name="Carrasquilla-Garcia N."/>
            <person name="Condie J.A."/>
            <person name="Upadhyaya H.D."/>
            <person name="Luo M.C."/>
            <person name="Thudi M."/>
            <person name="Gowda C.L."/>
            <person name="Singh N.P."/>
            <person name="Lichtenzveig J."/>
            <person name="Gali K.K."/>
            <person name="Rubio J."/>
            <person name="Nadarajan N."/>
            <person name="Dolezel J."/>
            <person name="Bansal K.C."/>
            <person name="Xu X."/>
            <person name="Edwards D."/>
            <person name="Zhang G."/>
            <person name="Kahl G."/>
            <person name="Gil J."/>
            <person name="Singh K.B."/>
            <person name="Datta S.K."/>
            <person name="Jackson S.A."/>
            <person name="Wang J."/>
            <person name="Cook D.R."/>
        </authorList>
    </citation>
    <scope>NUCLEOTIDE SEQUENCE [LARGE SCALE GENOMIC DNA]</scope>
    <source>
        <strain evidence="1">cv. CDC Frontier</strain>
    </source>
</reference>
<dbReference type="GeneID" id="101498743"/>
<dbReference type="RefSeq" id="XP_004498782.1">
    <property type="nucleotide sequence ID" value="XM_004498725.3"/>
</dbReference>
<evidence type="ECO:0000313" key="2">
    <source>
        <dbReference type="RefSeq" id="XP_004498780.1"/>
    </source>
</evidence>
<protein>
    <submittedName>
        <fullName evidence="2 3">Mitochondrial acidic protein mam33 isoform X1</fullName>
    </submittedName>
</protein>
<accession>A0A1S2Y4Q2</accession>
<proteinExistence type="predicted"/>
<evidence type="ECO:0000313" key="3">
    <source>
        <dbReference type="RefSeq" id="XP_004498781.1"/>
    </source>
</evidence>
<dbReference type="FunFam" id="3.10.280.10:FF:000003">
    <property type="entry name" value="Mitochondrial glycoprotein"/>
    <property type="match status" value="1"/>
</dbReference>
<dbReference type="Pfam" id="PF02330">
    <property type="entry name" value="MAM33"/>
    <property type="match status" value="1"/>
</dbReference>
<evidence type="ECO:0000313" key="4">
    <source>
        <dbReference type="RefSeq" id="XP_004498782.1"/>
    </source>
</evidence>
<organism evidence="3">
    <name type="scientific">Cicer arietinum</name>
    <name type="common">Chickpea</name>
    <name type="synonym">Garbanzo</name>
    <dbReference type="NCBI Taxonomy" id="3827"/>
    <lineage>
        <taxon>Eukaryota</taxon>
        <taxon>Viridiplantae</taxon>
        <taxon>Streptophyta</taxon>
        <taxon>Embryophyta</taxon>
        <taxon>Tracheophyta</taxon>
        <taxon>Spermatophyta</taxon>
        <taxon>Magnoliopsida</taxon>
        <taxon>eudicotyledons</taxon>
        <taxon>Gunneridae</taxon>
        <taxon>Pentapetalae</taxon>
        <taxon>rosids</taxon>
        <taxon>fabids</taxon>
        <taxon>Fabales</taxon>
        <taxon>Fabaceae</taxon>
        <taxon>Papilionoideae</taxon>
        <taxon>50 kb inversion clade</taxon>
        <taxon>NPAAA clade</taxon>
        <taxon>Hologalegina</taxon>
        <taxon>IRL clade</taxon>
        <taxon>Cicereae</taxon>
        <taxon>Cicer</taxon>
    </lineage>
</organism>
<gene>
    <name evidence="2 3 4" type="primary">LOC101498743</name>
</gene>
<dbReference type="Gene3D" id="3.10.280.10">
    <property type="entry name" value="Mitochondrial glycoprotein"/>
    <property type="match status" value="1"/>
</dbReference>
<reference evidence="2 3" key="2">
    <citation type="submission" date="2023-09" db="UniProtKB">
        <authorList>
            <consortium name="RefSeq"/>
        </authorList>
    </citation>
    <scope>IDENTIFICATION</scope>
    <source>
        <tissue evidence="2 3">Etiolated seedlings</tissue>
    </source>
</reference>
<dbReference type="Proteomes" id="UP000087171">
    <property type="component" value="Chromosome Ca4"/>
</dbReference>
<dbReference type="eggNOG" id="KOG2536">
    <property type="taxonomic scope" value="Eukaryota"/>
</dbReference>
<dbReference type="AlphaFoldDB" id="A0A1S2Y4Q2"/>
<dbReference type="OrthoDB" id="278212at2759"/>
<dbReference type="InterPro" id="IPR036561">
    <property type="entry name" value="MAM33_sf"/>
</dbReference>
<dbReference type="GO" id="GO:0005759">
    <property type="term" value="C:mitochondrial matrix"/>
    <property type="evidence" value="ECO:0007669"/>
    <property type="project" value="InterPro"/>
</dbReference>
<dbReference type="RefSeq" id="XP_004498780.1">
    <property type="nucleotide sequence ID" value="XM_004498723.3"/>
</dbReference>